<proteinExistence type="inferred from homology"/>
<dbReference type="Gene3D" id="1.10.10.10">
    <property type="entry name" value="Winged helix-like DNA-binding domain superfamily/Winged helix DNA-binding domain"/>
    <property type="match status" value="1"/>
</dbReference>
<name>A0A8C3RY84_CHESE</name>
<comment type="similarity">
    <text evidence="1">Belongs to the tigger transposable element derived protein family.</text>
</comment>
<dbReference type="InterPro" id="IPR002514">
    <property type="entry name" value="Transposase_8"/>
</dbReference>
<evidence type="ECO:0000259" key="4">
    <source>
        <dbReference type="PROSITE" id="PS51253"/>
    </source>
</evidence>
<evidence type="ECO:0000313" key="6">
    <source>
        <dbReference type="Proteomes" id="UP000694403"/>
    </source>
</evidence>
<dbReference type="PANTHER" id="PTHR19303">
    <property type="entry name" value="TRANSPOSON"/>
    <property type="match status" value="1"/>
</dbReference>
<accession>A0A8C3RY84</accession>
<dbReference type="InterPro" id="IPR036388">
    <property type="entry name" value="WH-like_DNA-bd_sf"/>
</dbReference>
<evidence type="ECO:0000313" key="5">
    <source>
        <dbReference type="Ensembl" id="ENSCSRP00000006088.1"/>
    </source>
</evidence>
<dbReference type="GO" id="GO:0004803">
    <property type="term" value="F:transposase activity"/>
    <property type="evidence" value="ECO:0007669"/>
    <property type="project" value="InterPro"/>
</dbReference>
<dbReference type="AlphaFoldDB" id="A0A8C3RY84"/>
<dbReference type="Proteomes" id="UP000694403">
    <property type="component" value="Unplaced"/>
</dbReference>
<dbReference type="Gene3D" id="1.10.10.60">
    <property type="entry name" value="Homeodomain-like"/>
    <property type="match status" value="1"/>
</dbReference>
<evidence type="ECO:0000256" key="3">
    <source>
        <dbReference type="SAM" id="MobiDB-lite"/>
    </source>
</evidence>
<dbReference type="GO" id="GO:0003677">
    <property type="term" value="F:DNA binding"/>
    <property type="evidence" value="ECO:0007669"/>
    <property type="project" value="UniProtKB-KW"/>
</dbReference>
<reference evidence="5" key="1">
    <citation type="submission" date="2025-08" db="UniProtKB">
        <authorList>
            <consortium name="Ensembl"/>
        </authorList>
    </citation>
    <scope>IDENTIFICATION</scope>
</reference>
<dbReference type="Pfam" id="PF03184">
    <property type="entry name" value="DDE_1"/>
    <property type="match status" value="1"/>
</dbReference>
<dbReference type="SMART" id="SM00674">
    <property type="entry name" value="CENPB"/>
    <property type="match status" value="1"/>
</dbReference>
<dbReference type="GO" id="GO:0006313">
    <property type="term" value="P:DNA transposition"/>
    <property type="evidence" value="ECO:0007669"/>
    <property type="project" value="InterPro"/>
</dbReference>
<dbReference type="PANTHER" id="PTHR19303:SF56">
    <property type="entry name" value="TIGGER TRANSPOSABLE ELEMENT-DERIVED PROTEIN 5"/>
    <property type="match status" value="1"/>
</dbReference>
<evidence type="ECO:0000256" key="1">
    <source>
        <dbReference type="ARBA" id="ARBA00010881"/>
    </source>
</evidence>
<organism evidence="5 6">
    <name type="scientific">Chelydra serpentina</name>
    <name type="common">Snapping turtle</name>
    <name type="synonym">Testudo serpentina</name>
    <dbReference type="NCBI Taxonomy" id="8475"/>
    <lineage>
        <taxon>Eukaryota</taxon>
        <taxon>Metazoa</taxon>
        <taxon>Chordata</taxon>
        <taxon>Craniata</taxon>
        <taxon>Vertebrata</taxon>
        <taxon>Euteleostomi</taxon>
        <taxon>Archelosauria</taxon>
        <taxon>Testudinata</taxon>
        <taxon>Testudines</taxon>
        <taxon>Cryptodira</taxon>
        <taxon>Durocryptodira</taxon>
        <taxon>Americhelydia</taxon>
        <taxon>Chelydroidea</taxon>
        <taxon>Chelydridae</taxon>
        <taxon>Chelydra</taxon>
    </lineage>
</organism>
<dbReference type="Pfam" id="PF01527">
    <property type="entry name" value="HTH_Tnp_1"/>
    <property type="match status" value="1"/>
</dbReference>
<dbReference type="Ensembl" id="ENSCSRT00000006284.1">
    <property type="protein sequence ID" value="ENSCSRP00000006088.1"/>
    <property type="gene ID" value="ENSCSRG00000004560.1"/>
</dbReference>
<protein>
    <recommendedName>
        <fullName evidence="4">HTH CENPB-type domain-containing protein</fullName>
    </recommendedName>
</protein>
<keyword evidence="6" id="KW-1185">Reference proteome</keyword>
<dbReference type="InterPro" id="IPR004875">
    <property type="entry name" value="DDE_SF_endonuclease_dom"/>
</dbReference>
<evidence type="ECO:0000256" key="2">
    <source>
        <dbReference type="ARBA" id="ARBA00023125"/>
    </source>
</evidence>
<dbReference type="PROSITE" id="PS51253">
    <property type="entry name" value="HTH_CENPB"/>
    <property type="match status" value="1"/>
</dbReference>
<dbReference type="GO" id="GO:0005634">
    <property type="term" value="C:nucleus"/>
    <property type="evidence" value="ECO:0007669"/>
    <property type="project" value="TreeGrafter"/>
</dbReference>
<feature type="region of interest" description="Disordered" evidence="3">
    <location>
        <begin position="462"/>
        <end position="493"/>
    </location>
</feature>
<feature type="domain" description="HTH CENPB-type" evidence="4">
    <location>
        <begin position="67"/>
        <end position="140"/>
    </location>
</feature>
<dbReference type="Pfam" id="PF03221">
    <property type="entry name" value="HTH_Tnp_Tc5"/>
    <property type="match status" value="1"/>
</dbReference>
<keyword evidence="2" id="KW-0238">DNA-binding</keyword>
<reference evidence="5" key="2">
    <citation type="submission" date="2025-09" db="UniProtKB">
        <authorList>
            <consortium name="Ensembl"/>
        </authorList>
    </citation>
    <scope>IDENTIFICATION</scope>
</reference>
<dbReference type="InterPro" id="IPR050863">
    <property type="entry name" value="CenT-Element_Derived"/>
</dbReference>
<dbReference type="InterPro" id="IPR009057">
    <property type="entry name" value="Homeodomain-like_sf"/>
</dbReference>
<dbReference type="SUPFAM" id="SSF46689">
    <property type="entry name" value="Homeodomain-like"/>
    <property type="match status" value="2"/>
</dbReference>
<sequence>FLGRVRKRKSFSAQEKLYALDQLKKGKQQTQLARDLEINESTLRGWKKDEEKLRSLPRILENETGLQRKKVKFANDERLDSALYQWFVQARSEGVPISGPILKAQAEKFDRLINGNDSKFKASNGWLDRFKKRHTISQVLVSGEIHSADKEAANSYPTELKKLLEEGCYTADQVYNCDETGLCFKMLPNHTLATKTDSHKREGFKQRKDRVTLLFCVNKSGSHKLRPLMIGKARYPRCFHHVNMKALPFEYTNSRNAWMNRSIFEDWFHKTFVPAVWAHLRKLKQEGKALLLLDNCPAHPPAENLFSHDGKIKLCYLPKNTTSAIQTLDQGIISVFKQNYRREMIKRMVADNNSSVDTSLASLNLKEVCHLGGKAWDAISARCIERCWIKGLGPAFLSSTHDDGNDDEPEFTRLIEADVRLAEEALREYEHSHHDILNWFSADDICPIYEHMSDDEIVANVSGKNEAAPSEPETSGANDNDDDDGTSTPPPKVSEAVKHLEASLRWLETQDVDSIKILQLRSILDFARSQQKQPILKVVRQTVKCRNRL</sequence>
<dbReference type="InterPro" id="IPR006600">
    <property type="entry name" value="HTH_CenpB_DNA-bd_dom"/>
</dbReference>